<dbReference type="InParanoid" id="G2YL00"/>
<dbReference type="EMBL" id="FQ790341">
    <property type="protein sequence ID" value="CCD52298.1"/>
    <property type="molecule type" value="Genomic_DNA"/>
</dbReference>
<reference evidence="3" key="1">
    <citation type="journal article" date="2011" name="PLoS Genet.">
        <title>Genomic analysis of the necrotrophic fungal pathogens Sclerotinia sclerotiorum and Botrytis cinerea.</title>
        <authorList>
            <person name="Amselem J."/>
            <person name="Cuomo C.A."/>
            <person name="van Kan J.A."/>
            <person name="Viaud M."/>
            <person name="Benito E.P."/>
            <person name="Couloux A."/>
            <person name="Coutinho P.M."/>
            <person name="de Vries R.P."/>
            <person name="Dyer P.S."/>
            <person name="Fillinger S."/>
            <person name="Fournier E."/>
            <person name="Gout L."/>
            <person name="Hahn M."/>
            <person name="Kohn L."/>
            <person name="Lapalu N."/>
            <person name="Plummer K.M."/>
            <person name="Pradier J.M."/>
            <person name="Quevillon E."/>
            <person name="Sharon A."/>
            <person name="Simon A."/>
            <person name="ten Have A."/>
            <person name="Tudzynski B."/>
            <person name="Tudzynski P."/>
            <person name="Wincker P."/>
            <person name="Andrew M."/>
            <person name="Anthouard V."/>
            <person name="Beever R.E."/>
            <person name="Beffa R."/>
            <person name="Benoit I."/>
            <person name="Bouzid O."/>
            <person name="Brault B."/>
            <person name="Chen Z."/>
            <person name="Choquer M."/>
            <person name="Collemare J."/>
            <person name="Cotton P."/>
            <person name="Danchin E.G."/>
            <person name="Da Silva C."/>
            <person name="Gautier A."/>
            <person name="Giraud C."/>
            <person name="Giraud T."/>
            <person name="Gonzalez C."/>
            <person name="Grossetete S."/>
            <person name="Guldener U."/>
            <person name="Henrissat B."/>
            <person name="Howlett B.J."/>
            <person name="Kodira C."/>
            <person name="Kretschmer M."/>
            <person name="Lappartient A."/>
            <person name="Leroch M."/>
            <person name="Levis C."/>
            <person name="Mauceli E."/>
            <person name="Neuveglise C."/>
            <person name="Oeser B."/>
            <person name="Pearson M."/>
            <person name="Poulain J."/>
            <person name="Poussereau N."/>
            <person name="Quesneville H."/>
            <person name="Rascle C."/>
            <person name="Schumacher J."/>
            <person name="Segurens B."/>
            <person name="Sexton A."/>
            <person name="Silva E."/>
            <person name="Sirven C."/>
            <person name="Soanes D.M."/>
            <person name="Talbot N.J."/>
            <person name="Templeton M."/>
            <person name="Yandava C."/>
            <person name="Yarden O."/>
            <person name="Zeng Q."/>
            <person name="Rollins J.A."/>
            <person name="Lebrun M.H."/>
            <person name="Dickman M."/>
        </authorList>
    </citation>
    <scope>NUCLEOTIDE SEQUENCE [LARGE SCALE GENOMIC DNA]</scope>
    <source>
        <strain evidence="3">T4</strain>
    </source>
</reference>
<dbReference type="AlphaFoldDB" id="G2YL00"/>
<gene>
    <name evidence="2" type="ORF">BofuT4_uP080930.1</name>
</gene>
<accession>G2YL00</accession>
<evidence type="ECO:0000256" key="1">
    <source>
        <dbReference type="SAM" id="MobiDB-lite"/>
    </source>
</evidence>
<feature type="region of interest" description="Disordered" evidence="1">
    <location>
        <begin position="1"/>
        <end position="30"/>
    </location>
</feature>
<evidence type="ECO:0000313" key="2">
    <source>
        <dbReference type="EMBL" id="CCD52298.1"/>
    </source>
</evidence>
<feature type="compositionally biased region" description="Basic and acidic residues" evidence="1">
    <location>
        <begin position="8"/>
        <end position="17"/>
    </location>
</feature>
<dbReference type="HOGENOM" id="CLU_2468804_0_0_1"/>
<name>G2YL00_BOTF4</name>
<evidence type="ECO:0000313" key="3">
    <source>
        <dbReference type="Proteomes" id="UP000008177"/>
    </source>
</evidence>
<proteinExistence type="predicted"/>
<organism evidence="2 3">
    <name type="scientific">Botryotinia fuckeliana (strain T4)</name>
    <name type="common">Noble rot fungus</name>
    <name type="synonym">Botrytis cinerea</name>
    <dbReference type="NCBI Taxonomy" id="999810"/>
    <lineage>
        <taxon>Eukaryota</taxon>
        <taxon>Fungi</taxon>
        <taxon>Dikarya</taxon>
        <taxon>Ascomycota</taxon>
        <taxon>Pezizomycotina</taxon>
        <taxon>Leotiomycetes</taxon>
        <taxon>Helotiales</taxon>
        <taxon>Sclerotiniaceae</taxon>
        <taxon>Botrytis</taxon>
    </lineage>
</organism>
<sequence>MVSFMDSHQIKERKAEQSRATGGAGAGAGTNLQASKVKGLADKATSIPCHAMLTSNLIRSWRLHMHMQIRRCGCEVSVGVGVDSGGVS</sequence>
<protein>
    <submittedName>
        <fullName evidence="2">Uncharacterized protein</fullName>
    </submittedName>
</protein>
<dbReference type="Proteomes" id="UP000008177">
    <property type="component" value="Unplaced contigs"/>
</dbReference>